<dbReference type="SUPFAM" id="SSF57959">
    <property type="entry name" value="Leucine zipper domain"/>
    <property type="match status" value="1"/>
</dbReference>
<evidence type="ECO:0000256" key="2">
    <source>
        <dbReference type="SAM" id="MobiDB-lite"/>
    </source>
</evidence>
<feature type="coiled-coil region" evidence="1">
    <location>
        <begin position="226"/>
        <end position="260"/>
    </location>
</feature>
<dbReference type="GO" id="GO:0003700">
    <property type="term" value="F:DNA-binding transcription factor activity"/>
    <property type="evidence" value="ECO:0007669"/>
    <property type="project" value="InterPro"/>
</dbReference>
<dbReference type="OrthoDB" id="295274at2759"/>
<dbReference type="STRING" id="157072.A0A024TBS1"/>
<evidence type="ECO:0000256" key="1">
    <source>
        <dbReference type="SAM" id="Coils"/>
    </source>
</evidence>
<feature type="compositionally biased region" description="Low complexity" evidence="2">
    <location>
        <begin position="188"/>
        <end position="201"/>
    </location>
</feature>
<gene>
    <name evidence="4" type="ORF">H310_14291</name>
</gene>
<sequence length="437" mass="48772">MDKERKAAKAAGSRATAATTSAAPASNIRPEMYQWLVHESQKHQANLKKHTPAVAAGTPPANLTGLQMLGMPHLHNHAATNVLQMQQINQMLPLMSTYPGFLGFGNLNQPNGAANTSVPPTAVAAAAAAAAASTNPLNLFSMTVPPKSTDMSNGSSEDAAALHLLHQGPSSKKKPRTSSDVKSDLDGSYDNNSNDMSLSSNPLRKRRLERNRESARECRRRKRDHILGVEERCKALEKENMELRSQLKAGKEAMKQEEDEKYQICHELERMIKDGASEQDLAAKIDNFKEQYSDYGQARRSALSYHLHQLERLLMPTQVTKMCIWALKQDDAFWEDGEDETSLLSILTHDLGLTEEQRKNIQSHRGAIVKICDNLRLALKLLNELKRDVEAKNITLDTEMDQLQNILTPTQRAKFIVWVTNNPACMHLLNKLWTNVL</sequence>
<dbReference type="PROSITE" id="PS50217">
    <property type="entry name" value="BZIP"/>
    <property type="match status" value="1"/>
</dbReference>
<evidence type="ECO:0000313" key="4">
    <source>
        <dbReference type="EMBL" id="ETV91051.1"/>
    </source>
</evidence>
<dbReference type="SMART" id="SM00338">
    <property type="entry name" value="BRLZ"/>
    <property type="match status" value="1"/>
</dbReference>
<dbReference type="PRINTS" id="PR00041">
    <property type="entry name" value="LEUZIPPRCREB"/>
</dbReference>
<feature type="coiled-coil region" evidence="1">
    <location>
        <begin position="372"/>
        <end position="406"/>
    </location>
</feature>
<dbReference type="GeneID" id="20091341"/>
<keyword evidence="1" id="KW-0175">Coiled coil</keyword>
<dbReference type="AlphaFoldDB" id="A0A024TBS1"/>
<dbReference type="PROSITE" id="PS00036">
    <property type="entry name" value="BZIP_BASIC"/>
    <property type="match status" value="1"/>
</dbReference>
<dbReference type="InterPro" id="IPR046347">
    <property type="entry name" value="bZIP_sf"/>
</dbReference>
<reference evidence="4" key="1">
    <citation type="submission" date="2013-12" db="EMBL/GenBank/DDBJ databases">
        <title>The Genome Sequence of Aphanomyces invadans NJM9701.</title>
        <authorList>
            <consortium name="The Broad Institute Genomics Platform"/>
            <person name="Russ C."/>
            <person name="Tyler B."/>
            <person name="van West P."/>
            <person name="Dieguez-Uribeondo J."/>
            <person name="Young S.K."/>
            <person name="Zeng Q."/>
            <person name="Gargeya S."/>
            <person name="Fitzgerald M."/>
            <person name="Abouelleil A."/>
            <person name="Alvarado L."/>
            <person name="Chapman S.B."/>
            <person name="Gainer-Dewar J."/>
            <person name="Goldberg J."/>
            <person name="Griggs A."/>
            <person name="Gujja S."/>
            <person name="Hansen M."/>
            <person name="Howarth C."/>
            <person name="Imamovic A."/>
            <person name="Ireland A."/>
            <person name="Larimer J."/>
            <person name="McCowan C."/>
            <person name="Murphy C."/>
            <person name="Pearson M."/>
            <person name="Poon T.W."/>
            <person name="Priest M."/>
            <person name="Roberts A."/>
            <person name="Saif S."/>
            <person name="Shea T."/>
            <person name="Sykes S."/>
            <person name="Wortman J."/>
            <person name="Nusbaum C."/>
            <person name="Birren B."/>
        </authorList>
    </citation>
    <scope>NUCLEOTIDE SEQUENCE [LARGE SCALE GENOMIC DNA]</scope>
    <source>
        <strain evidence="4">NJM9701</strain>
    </source>
</reference>
<dbReference type="CDD" id="cd14690">
    <property type="entry name" value="bZIP_CREB1"/>
    <property type="match status" value="1"/>
</dbReference>
<feature type="compositionally biased region" description="Low complexity" evidence="2">
    <location>
        <begin position="9"/>
        <end position="24"/>
    </location>
</feature>
<name>A0A024TBS1_9STRA</name>
<feature type="region of interest" description="Disordered" evidence="2">
    <location>
        <begin position="1"/>
        <end position="24"/>
    </location>
</feature>
<dbReference type="Pfam" id="PF00170">
    <property type="entry name" value="bZIP_1"/>
    <property type="match status" value="1"/>
</dbReference>
<proteinExistence type="predicted"/>
<dbReference type="VEuPathDB" id="FungiDB:H310_14291"/>
<evidence type="ECO:0000259" key="3">
    <source>
        <dbReference type="PROSITE" id="PS50217"/>
    </source>
</evidence>
<feature type="region of interest" description="Disordered" evidence="2">
    <location>
        <begin position="165"/>
        <end position="217"/>
    </location>
</feature>
<accession>A0A024TBS1</accession>
<dbReference type="eggNOG" id="ENOG502RR9D">
    <property type="taxonomic scope" value="Eukaryota"/>
</dbReference>
<dbReference type="EMBL" id="KI914016">
    <property type="protein sequence ID" value="ETV91051.1"/>
    <property type="molecule type" value="Genomic_DNA"/>
</dbReference>
<organism evidence="4">
    <name type="scientific">Aphanomyces invadans</name>
    <dbReference type="NCBI Taxonomy" id="157072"/>
    <lineage>
        <taxon>Eukaryota</taxon>
        <taxon>Sar</taxon>
        <taxon>Stramenopiles</taxon>
        <taxon>Oomycota</taxon>
        <taxon>Saprolegniomycetes</taxon>
        <taxon>Saprolegniales</taxon>
        <taxon>Verrucalvaceae</taxon>
        <taxon>Aphanomyces</taxon>
    </lineage>
</organism>
<protein>
    <recommendedName>
        <fullName evidence="3">BZIP domain-containing protein</fullName>
    </recommendedName>
</protein>
<dbReference type="InterPro" id="IPR004827">
    <property type="entry name" value="bZIP"/>
</dbReference>
<dbReference type="Gene3D" id="1.20.5.170">
    <property type="match status" value="1"/>
</dbReference>
<dbReference type="RefSeq" id="XP_008880331.1">
    <property type="nucleotide sequence ID" value="XM_008882109.1"/>
</dbReference>
<feature type="domain" description="BZIP" evidence="3">
    <location>
        <begin position="201"/>
        <end position="248"/>
    </location>
</feature>